<evidence type="ECO:0000256" key="1">
    <source>
        <dbReference type="ARBA" id="ARBA00001936"/>
    </source>
</evidence>
<comment type="cofactor">
    <cofactor evidence="1">
        <name>Mn(2+)</name>
        <dbReference type="ChEBI" id="CHEBI:29035"/>
    </cofactor>
</comment>
<comment type="catalytic activity">
    <reaction evidence="16 17">
        <text>UDP-N-acetyl-alpha-D-muramate + L-alanine + ATP = UDP-N-acetyl-alpha-D-muramoyl-L-alanine + ADP + phosphate + H(+)</text>
        <dbReference type="Rhea" id="RHEA:23372"/>
        <dbReference type="ChEBI" id="CHEBI:15378"/>
        <dbReference type="ChEBI" id="CHEBI:30616"/>
        <dbReference type="ChEBI" id="CHEBI:43474"/>
        <dbReference type="ChEBI" id="CHEBI:57972"/>
        <dbReference type="ChEBI" id="CHEBI:70757"/>
        <dbReference type="ChEBI" id="CHEBI:83898"/>
        <dbReference type="ChEBI" id="CHEBI:456216"/>
        <dbReference type="EC" id="6.3.2.8"/>
    </reaction>
</comment>
<dbReference type="InterPro" id="IPR036565">
    <property type="entry name" value="Mur-like_cat_sf"/>
</dbReference>
<dbReference type="Pfam" id="PF01225">
    <property type="entry name" value="Mur_ligase"/>
    <property type="match status" value="1"/>
</dbReference>
<dbReference type="GO" id="GO:0008763">
    <property type="term" value="F:UDP-N-acetylmuramate-L-alanine ligase activity"/>
    <property type="evidence" value="ECO:0007669"/>
    <property type="project" value="UniProtKB-UniRule"/>
</dbReference>
<dbReference type="GO" id="GO:0046872">
    <property type="term" value="F:metal ion binding"/>
    <property type="evidence" value="ECO:0007669"/>
    <property type="project" value="InterPro"/>
</dbReference>
<dbReference type="GO" id="GO:0005737">
    <property type="term" value="C:cytoplasm"/>
    <property type="evidence" value="ECO:0007669"/>
    <property type="project" value="UniProtKB-SubCell"/>
</dbReference>
<dbReference type="EC" id="6.3.2.4" evidence="18"/>
<reference evidence="21" key="1">
    <citation type="journal article" date="2021" name="Front. Microbiol.">
        <title>Generation of Tetracycline and Rifamycin Resistant Chlamydia Suis Recombinants.</title>
        <authorList>
            <person name="Marti H."/>
            <person name="Bommana S."/>
            <person name="Read T.D."/>
            <person name="Pesch T."/>
            <person name="Prahauser B."/>
            <person name="Dean D."/>
            <person name="Borel N."/>
        </authorList>
    </citation>
    <scope>NUCLEOTIDE SEQUENCE</scope>
    <source>
        <strain evidence="21">208.1</strain>
    </source>
</reference>
<keyword evidence="13 17" id="KW-0131">Cell cycle</keyword>
<dbReference type="InterPro" id="IPR050061">
    <property type="entry name" value="MurCDEF_pg_biosynth"/>
</dbReference>
<keyword evidence="5 18" id="KW-0963">Cytoplasm</keyword>
<sequence>MKSLFYHFIGIGGIGMSALAHILLDRGYRVSGSDLLEGEIVLTLKNKGAKIFLGNREEHIPEGAVVVYGSGISQENPEFLSAKNRGHRLIHRAELLAELAKDQISIFVTGSHGKTTVSSLITAILQKLGTTPSFAIGGLNGDGINGSSGFEYFVAEADESDGSIQHYLPEFSVITNIDDEHLSNFGGDRGALLASLQDFAFRTRRSCWYNGDCSLLRSSLKGNTFGFSSSCDLHILSYRQEEWRVFFTAQYRGILYEDVEVQLAGEHNVMNAAAAMGIALSLGIDELTIRDALREFSGVQRRLQRKNVSETFLFLEDYAHHPSEISCTLQAVRAAVGQRRVLAICQPHRFSRLKECWGRFPSAFKYADEVFLTEVYGAGEREEAVPYQELAQSISRESLVKCTYVPFQELKRFLEQCIRVHDVCVALGAGNIVTLGESLQDFEPKKLSLGILCGGRSCEHDISILSAKNIARHLSSTFYEVQGFIITREGLWKKVSLLEGTEDSEKSIFDSEIAMQLERLDVIVPILHGPYGEDGAIQGFLETIGKPYTGPSVVFAAIGMNKVLTKRFMSDLGIPVVPYLPLTLTGWKQEPEKWLAQIMKAFSFPMFVKAAHLGSSIGVFEVHDALELREAIHEAFVQDNDVFIEESRLGCKEIEVSFLGDGAGVFFVAGMHERRGSGGFIDYCEKYGLNGKPGAQIVFDVDLSQEMQERLLGAAEKIYRLLQGKGSCRIDFFVDDEGSFWLSEINPIPGTTESSPFLTAFVRKGWSCEQIIHQLVIDGLQRFDQRQRLISTSFVDQAFVVR</sequence>
<evidence type="ECO:0000256" key="4">
    <source>
        <dbReference type="ARBA" id="ARBA00004752"/>
    </source>
</evidence>
<evidence type="ECO:0000256" key="2">
    <source>
        <dbReference type="ARBA" id="ARBA00001946"/>
    </source>
</evidence>
<dbReference type="PANTHER" id="PTHR43445:SF3">
    <property type="entry name" value="UDP-N-ACETYLMURAMATE--L-ALANINE LIGASE"/>
    <property type="match status" value="1"/>
</dbReference>
<evidence type="ECO:0000256" key="13">
    <source>
        <dbReference type="ARBA" id="ARBA00023306"/>
    </source>
</evidence>
<keyword evidence="19" id="KW-1133">Transmembrane helix</keyword>
<dbReference type="InterPro" id="IPR011761">
    <property type="entry name" value="ATP-grasp"/>
</dbReference>
<dbReference type="SUPFAM" id="SSF56059">
    <property type="entry name" value="Glutathione synthetase ATP-binding domain-like"/>
    <property type="match status" value="1"/>
</dbReference>
<dbReference type="EC" id="6.3.2.8" evidence="17"/>
<dbReference type="AlphaFoldDB" id="A0AAQ0ERI4"/>
<dbReference type="InterPro" id="IPR000713">
    <property type="entry name" value="Mur_ligase_N"/>
</dbReference>
<dbReference type="Pfam" id="PF02875">
    <property type="entry name" value="Mur_ligase_C"/>
    <property type="match status" value="1"/>
</dbReference>
<dbReference type="InterPro" id="IPR013221">
    <property type="entry name" value="Mur_ligase_cen"/>
</dbReference>
<keyword evidence="11 18" id="KW-0133">Cell shape</keyword>
<keyword evidence="7 17" id="KW-0132">Cell division</keyword>
<feature type="transmembrane region" description="Helical" evidence="19">
    <location>
        <begin position="6"/>
        <end position="24"/>
    </location>
</feature>
<evidence type="ECO:0000259" key="20">
    <source>
        <dbReference type="PROSITE" id="PS50975"/>
    </source>
</evidence>
<protein>
    <recommendedName>
        <fullName evidence="17 18">Multifunctional fusion protein</fullName>
    </recommendedName>
    <domain>
        <recommendedName>
            <fullName evidence="18">D-alanine--D-alanine ligase</fullName>
            <ecNumber evidence="18">6.3.2.4</ecNumber>
        </recommendedName>
        <alternativeName>
            <fullName evidence="18">D-Ala-D-Ala ligase</fullName>
        </alternativeName>
        <alternativeName>
            <fullName evidence="18">D-alanylalanine synthetase</fullName>
        </alternativeName>
    </domain>
    <domain>
        <recommendedName>
            <fullName evidence="17">UDP-N-acetylmuramate--L-alanine ligase</fullName>
            <ecNumber evidence="17">6.3.2.8</ecNumber>
        </recommendedName>
        <alternativeName>
            <fullName evidence="17">UDP-N-acetylmuramoyl-L-alanine synthetase</fullName>
        </alternativeName>
    </domain>
</protein>
<dbReference type="NCBIfam" id="TIGR01205">
    <property type="entry name" value="D_ala_D_alaTIGR"/>
    <property type="match status" value="1"/>
</dbReference>
<dbReference type="SUPFAM" id="SSF52440">
    <property type="entry name" value="PreATP-grasp domain"/>
    <property type="match status" value="1"/>
</dbReference>
<proteinExistence type="inferred from homology"/>
<dbReference type="NCBIfam" id="TIGR01082">
    <property type="entry name" value="murC"/>
    <property type="match status" value="1"/>
</dbReference>
<comment type="subcellular location">
    <subcellularLocation>
        <location evidence="3 18">Cytoplasm</location>
    </subcellularLocation>
</comment>
<dbReference type="PROSITE" id="PS00843">
    <property type="entry name" value="DALA_DALA_LIGASE_1"/>
    <property type="match status" value="1"/>
</dbReference>
<dbReference type="InterPro" id="IPR016185">
    <property type="entry name" value="PreATP-grasp_dom_sf"/>
</dbReference>
<name>A0AAQ0ERI4_9CHLA</name>
<gene>
    <name evidence="18" type="primary">ddl</name>
    <name evidence="17" type="synonym">murC</name>
    <name evidence="21" type="ORF">INQ84_02005</name>
</gene>
<dbReference type="NCBIfam" id="NF002528">
    <property type="entry name" value="PRK01966.1-4"/>
    <property type="match status" value="1"/>
</dbReference>
<evidence type="ECO:0000256" key="16">
    <source>
        <dbReference type="ARBA" id="ARBA00047833"/>
    </source>
</evidence>
<keyword evidence="6 18" id="KW-0436">Ligase</keyword>
<evidence type="ECO:0000313" key="22">
    <source>
        <dbReference type="Proteomes" id="UP000825134"/>
    </source>
</evidence>
<evidence type="ECO:0000256" key="12">
    <source>
        <dbReference type="ARBA" id="ARBA00022984"/>
    </source>
</evidence>
<accession>A0AAQ0ERI4</accession>
<dbReference type="PROSITE" id="PS50975">
    <property type="entry name" value="ATP_GRASP"/>
    <property type="match status" value="1"/>
</dbReference>
<dbReference type="InterPro" id="IPR036615">
    <property type="entry name" value="Mur_ligase_C_dom_sf"/>
</dbReference>
<dbReference type="InterPro" id="IPR011127">
    <property type="entry name" value="Dala_Dala_lig_N"/>
</dbReference>
<dbReference type="HAMAP" id="MF_00046">
    <property type="entry name" value="MurC"/>
    <property type="match status" value="1"/>
</dbReference>
<dbReference type="InterPro" id="IPR004101">
    <property type="entry name" value="Mur_ligase_C"/>
</dbReference>
<evidence type="ECO:0000256" key="14">
    <source>
        <dbReference type="ARBA" id="ARBA00023316"/>
    </source>
</evidence>
<keyword evidence="9 17" id="KW-0067">ATP-binding</keyword>
<dbReference type="Proteomes" id="UP000825134">
    <property type="component" value="Chromosome"/>
</dbReference>
<evidence type="ECO:0000256" key="17">
    <source>
        <dbReference type="HAMAP-Rule" id="MF_00046"/>
    </source>
</evidence>
<keyword evidence="12 18" id="KW-0573">Peptidoglycan synthesis</keyword>
<dbReference type="InterPro" id="IPR013815">
    <property type="entry name" value="ATP_grasp_subdomain_1"/>
</dbReference>
<dbReference type="InterPro" id="IPR005758">
    <property type="entry name" value="UDP-N-AcMur_Ala_ligase_MurC"/>
</dbReference>
<dbReference type="PANTHER" id="PTHR43445">
    <property type="entry name" value="UDP-N-ACETYLMURAMATE--L-ALANINE LIGASE-RELATED"/>
    <property type="match status" value="1"/>
</dbReference>
<comment type="catalytic activity">
    <reaction evidence="15 18">
        <text>2 D-alanine + ATP = D-alanyl-D-alanine + ADP + phosphate + H(+)</text>
        <dbReference type="Rhea" id="RHEA:11224"/>
        <dbReference type="ChEBI" id="CHEBI:15378"/>
        <dbReference type="ChEBI" id="CHEBI:30616"/>
        <dbReference type="ChEBI" id="CHEBI:43474"/>
        <dbReference type="ChEBI" id="CHEBI:57416"/>
        <dbReference type="ChEBI" id="CHEBI:57822"/>
        <dbReference type="ChEBI" id="CHEBI:456216"/>
        <dbReference type="EC" id="6.3.2.4"/>
    </reaction>
</comment>
<dbReference type="SUPFAM" id="SSF51984">
    <property type="entry name" value="MurCD N-terminal domain"/>
    <property type="match status" value="1"/>
</dbReference>
<evidence type="ECO:0000256" key="18">
    <source>
        <dbReference type="HAMAP-Rule" id="MF_00047"/>
    </source>
</evidence>
<organism evidence="21 22">
    <name type="scientific">Chlamydia suis</name>
    <dbReference type="NCBI Taxonomy" id="83559"/>
    <lineage>
        <taxon>Bacteria</taxon>
        <taxon>Pseudomonadati</taxon>
        <taxon>Chlamydiota</taxon>
        <taxon>Chlamydiia</taxon>
        <taxon>Chlamydiales</taxon>
        <taxon>Chlamydiaceae</taxon>
        <taxon>Chlamydia/Chlamydophila group</taxon>
        <taxon>Chlamydia</taxon>
    </lineage>
</organism>
<comment type="similarity">
    <text evidence="18">Belongs to the D-alanine--D-alanine ligase family.</text>
</comment>
<dbReference type="NCBIfam" id="NF011171">
    <property type="entry name" value="PRK14573.1"/>
    <property type="match status" value="1"/>
</dbReference>
<evidence type="ECO:0000256" key="19">
    <source>
        <dbReference type="SAM" id="Phobius"/>
    </source>
</evidence>
<evidence type="ECO:0000256" key="8">
    <source>
        <dbReference type="ARBA" id="ARBA00022741"/>
    </source>
</evidence>
<dbReference type="GO" id="GO:0051301">
    <property type="term" value="P:cell division"/>
    <property type="evidence" value="ECO:0007669"/>
    <property type="project" value="UniProtKB-KW"/>
</dbReference>
<comment type="similarity">
    <text evidence="17">Belongs to the MurCDEF family.</text>
</comment>
<keyword evidence="19" id="KW-0812">Transmembrane</keyword>
<evidence type="ECO:0000256" key="10">
    <source>
        <dbReference type="ARBA" id="ARBA00022842"/>
    </source>
</evidence>
<dbReference type="GO" id="GO:0008360">
    <property type="term" value="P:regulation of cell shape"/>
    <property type="evidence" value="ECO:0007669"/>
    <property type="project" value="UniProtKB-KW"/>
</dbReference>
<evidence type="ECO:0000256" key="15">
    <source>
        <dbReference type="ARBA" id="ARBA00047614"/>
    </source>
</evidence>
<dbReference type="RefSeq" id="WP_219664516.1">
    <property type="nucleotide sequence ID" value="NZ_CP063064.1"/>
</dbReference>
<dbReference type="InterPro" id="IPR011095">
    <property type="entry name" value="Dala_Dala_lig_C"/>
</dbReference>
<dbReference type="Gene3D" id="3.30.470.20">
    <property type="entry name" value="ATP-grasp fold, B domain"/>
    <property type="match status" value="1"/>
</dbReference>
<evidence type="ECO:0000256" key="6">
    <source>
        <dbReference type="ARBA" id="ARBA00022598"/>
    </source>
</evidence>
<dbReference type="Gene3D" id="3.40.50.720">
    <property type="entry name" value="NAD(P)-binding Rossmann-like Domain"/>
    <property type="match status" value="1"/>
</dbReference>
<dbReference type="Gene3D" id="3.40.50.20">
    <property type="match status" value="1"/>
</dbReference>
<keyword evidence="19" id="KW-0472">Membrane</keyword>
<dbReference type="EMBL" id="CP063185">
    <property type="protein sequence ID" value="QYC74748.1"/>
    <property type="molecule type" value="Genomic_DNA"/>
</dbReference>
<dbReference type="Gene3D" id="3.90.190.20">
    <property type="entry name" value="Mur ligase, C-terminal domain"/>
    <property type="match status" value="1"/>
</dbReference>
<evidence type="ECO:0000256" key="11">
    <source>
        <dbReference type="ARBA" id="ARBA00022960"/>
    </source>
</evidence>
<dbReference type="Gene3D" id="3.40.1190.10">
    <property type="entry name" value="Mur-like, catalytic domain"/>
    <property type="match status" value="1"/>
</dbReference>
<dbReference type="Gene3D" id="3.30.1490.20">
    <property type="entry name" value="ATP-grasp fold, A domain"/>
    <property type="match status" value="1"/>
</dbReference>
<dbReference type="HAMAP" id="MF_00047">
    <property type="entry name" value="Dala_Dala_lig"/>
    <property type="match status" value="1"/>
</dbReference>
<dbReference type="GO" id="GO:0008716">
    <property type="term" value="F:D-alanine-D-alanine ligase activity"/>
    <property type="evidence" value="ECO:0007669"/>
    <property type="project" value="UniProtKB-UniRule"/>
</dbReference>
<evidence type="ECO:0000313" key="21">
    <source>
        <dbReference type="EMBL" id="QYC74748.1"/>
    </source>
</evidence>
<dbReference type="SUPFAM" id="SSF53244">
    <property type="entry name" value="MurD-like peptide ligases, peptide-binding domain"/>
    <property type="match status" value="1"/>
</dbReference>
<comment type="cofactor">
    <cofactor evidence="2">
        <name>Mg(2+)</name>
        <dbReference type="ChEBI" id="CHEBI:18420"/>
    </cofactor>
</comment>
<keyword evidence="14 18" id="KW-0961">Cell wall biogenesis/degradation</keyword>
<evidence type="ECO:0000256" key="9">
    <source>
        <dbReference type="ARBA" id="ARBA00022840"/>
    </source>
</evidence>
<evidence type="ECO:0000256" key="7">
    <source>
        <dbReference type="ARBA" id="ARBA00022618"/>
    </source>
</evidence>
<dbReference type="GO" id="GO:0005524">
    <property type="term" value="F:ATP binding"/>
    <property type="evidence" value="ECO:0007669"/>
    <property type="project" value="UniProtKB-UniRule"/>
</dbReference>
<dbReference type="Pfam" id="PF01820">
    <property type="entry name" value="Dala_Dala_lig_N"/>
    <property type="match status" value="1"/>
</dbReference>
<comment type="pathway">
    <text evidence="4 18">Cell wall biogenesis; peptidoglycan biosynthesis.</text>
</comment>
<comment type="function">
    <text evidence="18">Cell wall formation.</text>
</comment>
<evidence type="ECO:0000256" key="3">
    <source>
        <dbReference type="ARBA" id="ARBA00004496"/>
    </source>
</evidence>
<dbReference type="InterPro" id="IPR000291">
    <property type="entry name" value="D-Ala_lig_Van_CS"/>
</dbReference>
<feature type="binding site" evidence="17">
    <location>
        <begin position="110"/>
        <end position="116"/>
    </location>
    <ligand>
        <name>ATP</name>
        <dbReference type="ChEBI" id="CHEBI:30616"/>
    </ligand>
</feature>
<evidence type="ECO:0000256" key="5">
    <source>
        <dbReference type="ARBA" id="ARBA00022490"/>
    </source>
</evidence>
<dbReference type="Pfam" id="PF07478">
    <property type="entry name" value="Dala_Dala_lig_C"/>
    <property type="match status" value="1"/>
</dbReference>
<keyword evidence="10" id="KW-0460">Magnesium</keyword>
<dbReference type="GO" id="GO:0009252">
    <property type="term" value="P:peptidoglycan biosynthetic process"/>
    <property type="evidence" value="ECO:0007669"/>
    <property type="project" value="UniProtKB-UniRule"/>
</dbReference>
<dbReference type="PROSITE" id="PS00844">
    <property type="entry name" value="DALA_DALA_LIGASE_2"/>
    <property type="match status" value="1"/>
</dbReference>
<feature type="domain" description="ATP-grasp" evidence="20">
    <location>
        <begin position="566"/>
        <end position="777"/>
    </location>
</feature>
<keyword evidence="8 17" id="KW-0547">Nucleotide-binding</keyword>
<dbReference type="GO" id="GO:0071555">
    <property type="term" value="P:cell wall organization"/>
    <property type="evidence" value="ECO:0007669"/>
    <property type="project" value="UniProtKB-KW"/>
</dbReference>
<dbReference type="SUPFAM" id="SSF53623">
    <property type="entry name" value="MurD-like peptide ligases, catalytic domain"/>
    <property type="match status" value="1"/>
</dbReference>
<dbReference type="InterPro" id="IPR005905">
    <property type="entry name" value="D_ala_D_ala"/>
</dbReference>
<dbReference type="Pfam" id="PF08245">
    <property type="entry name" value="Mur_ligase_M"/>
    <property type="match status" value="1"/>
</dbReference>